<evidence type="ECO:0000256" key="1">
    <source>
        <dbReference type="SAM" id="Phobius"/>
    </source>
</evidence>
<keyword evidence="3" id="KW-1185">Reference proteome</keyword>
<name>A0A4R0RHT5_9APHY</name>
<gene>
    <name evidence="2" type="ORF">EIP91_002811</name>
</gene>
<keyword evidence="1" id="KW-0812">Transmembrane</keyword>
<accession>A0A4R0RHT5</accession>
<protein>
    <submittedName>
        <fullName evidence="2">Uncharacterized protein</fullName>
    </submittedName>
</protein>
<dbReference type="EMBL" id="RWJN01000187">
    <property type="protein sequence ID" value="TCD65325.1"/>
    <property type="molecule type" value="Genomic_DNA"/>
</dbReference>
<feature type="transmembrane region" description="Helical" evidence="1">
    <location>
        <begin position="12"/>
        <end position="34"/>
    </location>
</feature>
<comment type="caution">
    <text evidence="2">The sequence shown here is derived from an EMBL/GenBank/DDBJ whole genome shotgun (WGS) entry which is preliminary data.</text>
</comment>
<evidence type="ECO:0000313" key="3">
    <source>
        <dbReference type="Proteomes" id="UP000292702"/>
    </source>
</evidence>
<dbReference type="AlphaFoldDB" id="A0A4R0RHT5"/>
<keyword evidence="1" id="KW-1133">Transmembrane helix</keyword>
<reference evidence="2 3" key="1">
    <citation type="submission" date="2018-11" db="EMBL/GenBank/DDBJ databases">
        <title>Genome assembly of Steccherinum ochraceum LE-BIN_3174, the white-rot fungus of the Steccherinaceae family (The Residual Polyporoid clade, Polyporales, Basidiomycota).</title>
        <authorList>
            <person name="Fedorova T.V."/>
            <person name="Glazunova O.A."/>
            <person name="Landesman E.O."/>
            <person name="Moiseenko K.V."/>
            <person name="Psurtseva N.V."/>
            <person name="Savinova O.S."/>
            <person name="Shakhova N.V."/>
            <person name="Tyazhelova T.V."/>
            <person name="Vasina D.V."/>
        </authorList>
    </citation>
    <scope>NUCLEOTIDE SEQUENCE [LARGE SCALE GENOMIC DNA]</scope>
    <source>
        <strain evidence="2 3">LE-BIN_3174</strain>
    </source>
</reference>
<organism evidence="2 3">
    <name type="scientific">Steccherinum ochraceum</name>
    <dbReference type="NCBI Taxonomy" id="92696"/>
    <lineage>
        <taxon>Eukaryota</taxon>
        <taxon>Fungi</taxon>
        <taxon>Dikarya</taxon>
        <taxon>Basidiomycota</taxon>
        <taxon>Agaricomycotina</taxon>
        <taxon>Agaricomycetes</taxon>
        <taxon>Polyporales</taxon>
        <taxon>Steccherinaceae</taxon>
        <taxon>Steccherinum</taxon>
    </lineage>
</organism>
<evidence type="ECO:0000313" key="2">
    <source>
        <dbReference type="EMBL" id="TCD65325.1"/>
    </source>
</evidence>
<proteinExistence type="predicted"/>
<dbReference type="OrthoDB" id="3258863at2759"/>
<keyword evidence="1" id="KW-0472">Membrane</keyword>
<dbReference type="Proteomes" id="UP000292702">
    <property type="component" value="Unassembled WGS sequence"/>
</dbReference>
<sequence length="162" mass="17882">MHRRHVTELSVPVGFALCAVTVASELLVCVCIWIKTSGMWRESFQVSGLRPPLIRVLLCNETAYFGSMAVMNTVGLIYYTQASLEEWPGVFSLTTAFSTILVSRFILDLRSVYSHASEFDTGSISSLRFSVRSVVGNIRAPLASEDSIWLSGSPDDVSNEHD</sequence>